<evidence type="ECO:0000313" key="9">
    <source>
        <dbReference type="Proteomes" id="UP000297454"/>
    </source>
</evidence>
<comment type="subunit">
    <text evidence="5">Binds ribosomal protein uS19.</text>
</comment>
<evidence type="ECO:0000256" key="5">
    <source>
        <dbReference type="HAMAP-Rule" id="MF_00014"/>
    </source>
</evidence>
<keyword evidence="2 5" id="KW-0690">Ribosome biogenesis</keyword>
<dbReference type="HAMAP" id="MF_00014">
    <property type="entry name" value="Ribosome_mat_RimM"/>
    <property type="match status" value="1"/>
</dbReference>
<dbReference type="GO" id="GO:0005737">
    <property type="term" value="C:cytoplasm"/>
    <property type="evidence" value="ECO:0007669"/>
    <property type="project" value="UniProtKB-SubCell"/>
</dbReference>
<dbReference type="SUPFAM" id="SSF50346">
    <property type="entry name" value="PRC-barrel domain"/>
    <property type="match status" value="1"/>
</dbReference>
<dbReference type="InterPro" id="IPR011961">
    <property type="entry name" value="RimM"/>
</dbReference>
<dbReference type="EMBL" id="SCFR01000004">
    <property type="protein sequence ID" value="TFF67152.1"/>
    <property type="molecule type" value="Genomic_DNA"/>
</dbReference>
<dbReference type="InterPro" id="IPR002676">
    <property type="entry name" value="RimM_N"/>
</dbReference>
<dbReference type="Proteomes" id="UP000297454">
    <property type="component" value="Unassembled WGS sequence"/>
</dbReference>
<protein>
    <recommendedName>
        <fullName evidence="5">Ribosome maturation factor RimM</fullName>
    </recommendedName>
</protein>
<dbReference type="InterPro" id="IPR009000">
    <property type="entry name" value="Transl_B-barrel_sf"/>
</dbReference>
<comment type="function">
    <text evidence="5">An accessory protein needed during the final step in the assembly of 30S ribosomal subunit, possibly for assembly of the head region. Essential for efficient processing of 16S rRNA. May be needed both before and after RbfA during the maturation of 16S rRNA. It has affinity for free ribosomal 30S subunits but not for 70S ribosomes.</text>
</comment>
<dbReference type="InterPro" id="IPR056792">
    <property type="entry name" value="PRC_RimM"/>
</dbReference>
<keyword evidence="9" id="KW-1185">Reference proteome</keyword>
<dbReference type="Pfam" id="PF01782">
    <property type="entry name" value="RimM"/>
    <property type="match status" value="1"/>
</dbReference>
<organism evidence="8 9">
    <name type="scientific">Helcococcus ovis</name>
    <dbReference type="NCBI Taxonomy" id="72026"/>
    <lineage>
        <taxon>Bacteria</taxon>
        <taxon>Bacillati</taxon>
        <taxon>Bacillota</taxon>
        <taxon>Tissierellia</taxon>
        <taxon>Tissierellales</taxon>
        <taxon>Peptoniphilaceae</taxon>
        <taxon>Helcococcus</taxon>
    </lineage>
</organism>
<dbReference type="InterPro" id="IPR011033">
    <property type="entry name" value="PRC_barrel-like_sf"/>
</dbReference>
<proteinExistence type="inferred from homology"/>
<dbReference type="Gene3D" id="2.40.30.60">
    <property type="entry name" value="RimM"/>
    <property type="match status" value="1"/>
</dbReference>
<dbReference type="PANTHER" id="PTHR33692:SF1">
    <property type="entry name" value="RIBOSOME MATURATION FACTOR RIMM"/>
    <property type="match status" value="1"/>
</dbReference>
<comment type="similarity">
    <text evidence="5">Belongs to the RimM family.</text>
</comment>
<evidence type="ECO:0000256" key="1">
    <source>
        <dbReference type="ARBA" id="ARBA00022490"/>
    </source>
</evidence>
<accession>A0A4R9C3V2</accession>
<reference evidence="8 9" key="1">
    <citation type="submission" date="2019-01" db="EMBL/GenBank/DDBJ databases">
        <title>Draft Genome Sequences of Helcococcus ovis Strains Isolated from the Uterus and Vagina of Dairy Cows with Metritis.</title>
        <authorList>
            <person name="Cunha F."/>
            <person name="Jeon S.J."/>
            <person name="Kutzer P."/>
            <person name="Galvao K.N."/>
        </authorList>
    </citation>
    <scope>NUCLEOTIDE SEQUENCE [LARGE SCALE GENOMIC DNA]</scope>
    <source>
        <strain evidence="8 9">KG-37</strain>
    </source>
</reference>
<name>A0A4R9C3V2_9FIRM</name>
<dbReference type="Pfam" id="PF24986">
    <property type="entry name" value="PRC_RimM"/>
    <property type="match status" value="1"/>
</dbReference>
<dbReference type="PANTHER" id="PTHR33692">
    <property type="entry name" value="RIBOSOME MATURATION FACTOR RIMM"/>
    <property type="match status" value="1"/>
</dbReference>
<dbReference type="GO" id="GO:0043022">
    <property type="term" value="F:ribosome binding"/>
    <property type="evidence" value="ECO:0007669"/>
    <property type="project" value="InterPro"/>
</dbReference>
<dbReference type="GO" id="GO:0005840">
    <property type="term" value="C:ribosome"/>
    <property type="evidence" value="ECO:0007669"/>
    <property type="project" value="InterPro"/>
</dbReference>
<comment type="domain">
    <text evidence="5">The PRC barrel domain binds ribosomal protein uS19.</text>
</comment>
<dbReference type="AlphaFoldDB" id="A0A4R9C3V2"/>
<evidence type="ECO:0000259" key="7">
    <source>
        <dbReference type="Pfam" id="PF24986"/>
    </source>
</evidence>
<dbReference type="InterPro" id="IPR036976">
    <property type="entry name" value="RimM_N_sf"/>
</dbReference>
<keyword evidence="4 5" id="KW-0143">Chaperone</keyword>
<keyword evidence="1 5" id="KW-0963">Cytoplasm</keyword>
<keyword evidence="3 5" id="KW-0698">rRNA processing</keyword>
<dbReference type="Gene3D" id="2.30.30.240">
    <property type="entry name" value="PRC-barrel domain"/>
    <property type="match status" value="1"/>
</dbReference>
<evidence type="ECO:0000313" key="8">
    <source>
        <dbReference type="EMBL" id="TFF67152.1"/>
    </source>
</evidence>
<dbReference type="SUPFAM" id="SSF50447">
    <property type="entry name" value="Translation proteins"/>
    <property type="match status" value="1"/>
</dbReference>
<gene>
    <name evidence="5 8" type="primary">rimM</name>
    <name evidence="8" type="ORF">EQF91_02010</name>
</gene>
<feature type="domain" description="Ribosome maturation factor RimM PRC barrel" evidence="7">
    <location>
        <begin position="98"/>
        <end position="164"/>
    </location>
</feature>
<sequence>MQIMNKIKVGKIINTHGIKGELKISKTGVESFDRDIPYYIGNDNIEYSIEKVRKRKDNVMITLKGFNNINKVLKFKDKDIFINEGDMIGLDDDEYYINELIDMEVYNQDNHKIGVIKDVLKYDVNDIYIVKSKDHEIMIPAVKEFILSVDLDNRKIVVKLIEGM</sequence>
<comment type="subcellular location">
    <subcellularLocation>
        <location evidence="5">Cytoplasm</location>
    </subcellularLocation>
</comment>
<evidence type="ECO:0000259" key="6">
    <source>
        <dbReference type="Pfam" id="PF01782"/>
    </source>
</evidence>
<dbReference type="NCBIfam" id="TIGR02273">
    <property type="entry name" value="16S_RimM"/>
    <property type="match status" value="1"/>
</dbReference>
<evidence type="ECO:0000256" key="3">
    <source>
        <dbReference type="ARBA" id="ARBA00022552"/>
    </source>
</evidence>
<dbReference type="GO" id="GO:0006364">
    <property type="term" value="P:rRNA processing"/>
    <property type="evidence" value="ECO:0007669"/>
    <property type="project" value="UniProtKB-UniRule"/>
</dbReference>
<dbReference type="GO" id="GO:0042274">
    <property type="term" value="P:ribosomal small subunit biogenesis"/>
    <property type="evidence" value="ECO:0007669"/>
    <property type="project" value="UniProtKB-UniRule"/>
</dbReference>
<comment type="caution">
    <text evidence="8">The sequence shown here is derived from an EMBL/GenBank/DDBJ whole genome shotgun (WGS) entry which is preliminary data.</text>
</comment>
<evidence type="ECO:0000256" key="2">
    <source>
        <dbReference type="ARBA" id="ARBA00022517"/>
    </source>
</evidence>
<evidence type="ECO:0000256" key="4">
    <source>
        <dbReference type="ARBA" id="ARBA00023186"/>
    </source>
</evidence>
<feature type="domain" description="RimM N-terminal" evidence="6">
    <location>
        <begin position="9"/>
        <end position="84"/>
    </location>
</feature>